<dbReference type="CDD" id="cd02440">
    <property type="entry name" value="AdoMet_MTases"/>
    <property type="match status" value="1"/>
</dbReference>
<comment type="caution">
    <text evidence="2">The sequence shown here is derived from an EMBL/GenBank/DDBJ whole genome shotgun (WGS) entry which is preliminary data.</text>
</comment>
<dbReference type="GO" id="GO:0008168">
    <property type="term" value="F:methyltransferase activity"/>
    <property type="evidence" value="ECO:0007669"/>
    <property type="project" value="UniProtKB-KW"/>
</dbReference>
<dbReference type="GO" id="GO:0032259">
    <property type="term" value="P:methylation"/>
    <property type="evidence" value="ECO:0007669"/>
    <property type="project" value="UniProtKB-KW"/>
</dbReference>
<dbReference type="Proteomes" id="UP001429984">
    <property type="component" value="Unassembled WGS sequence"/>
</dbReference>
<evidence type="ECO:0000313" key="2">
    <source>
        <dbReference type="EMBL" id="MBF6025034.1"/>
    </source>
</evidence>
<sequence>MRHRTSPYIAKSVAHSKQAGMMNPAPTLGSRRSTVTPAQSGLSSFAIPSRPLICAMACWASMSTGASMAVKRLSDAQLEAFDTEHVSPALWDMLVRRIDAQFPHGRLRFLDVGGGSGRFADRLLARYPHAHGVVLDNSRLLLARNKPHARKFLIEESAENIGLLDGGYDLVFFNWVLHHLVGFDYRESVENVVRTVHDAAYLLSDRGHISIFENVYDGLLVANAPSHIIFRLTSANAIAPLIHRLGANTARIGVCFQSKRAWERILHEAGMATVGFDEDEHKPVPWPWKAFLHVGNLRCGLFWGTSVLNQSLPKYRLATTLDSLERH</sequence>
<keyword evidence="2" id="KW-0489">Methyltransferase</keyword>
<dbReference type="Pfam" id="PF08241">
    <property type="entry name" value="Methyltransf_11"/>
    <property type="match status" value="1"/>
</dbReference>
<keyword evidence="2" id="KW-0808">Transferase</keyword>
<dbReference type="InterPro" id="IPR013216">
    <property type="entry name" value="Methyltransf_11"/>
</dbReference>
<dbReference type="SUPFAM" id="SSF53335">
    <property type="entry name" value="S-adenosyl-L-methionine-dependent methyltransferases"/>
    <property type="match status" value="1"/>
</dbReference>
<protein>
    <submittedName>
        <fullName evidence="2">Class I SAM-dependent methyltransferase</fullName>
    </submittedName>
</protein>
<gene>
    <name evidence="2" type="ORF">IU514_13465</name>
</gene>
<dbReference type="Gene3D" id="3.40.50.150">
    <property type="entry name" value="Vaccinia Virus protein VP39"/>
    <property type="match status" value="1"/>
</dbReference>
<proteinExistence type="predicted"/>
<feature type="domain" description="Methyltransferase type 11" evidence="1">
    <location>
        <begin position="110"/>
        <end position="199"/>
    </location>
</feature>
<name>A0ABS0BDE5_9GAMM</name>
<organism evidence="2 3">
    <name type="scientific">Lysobacter niastensis</name>
    <dbReference type="NCBI Taxonomy" id="380629"/>
    <lineage>
        <taxon>Bacteria</taxon>
        <taxon>Pseudomonadati</taxon>
        <taxon>Pseudomonadota</taxon>
        <taxon>Gammaproteobacteria</taxon>
        <taxon>Lysobacterales</taxon>
        <taxon>Lysobacteraceae</taxon>
        <taxon>Lysobacter</taxon>
    </lineage>
</organism>
<accession>A0ABS0BDE5</accession>
<reference evidence="2 3" key="1">
    <citation type="submission" date="2020-11" db="EMBL/GenBank/DDBJ databases">
        <title>Draft Genome Sequence and Secondary Metabolite Biosynthetic Potential of the Lysobacter niastensis Type strain DSM 18481.</title>
        <authorList>
            <person name="Turrini P."/>
            <person name="Artuso I."/>
            <person name="Tescari M."/>
            <person name="Lugli G.A."/>
            <person name="Frangipani E."/>
            <person name="Ventura M."/>
            <person name="Visca P."/>
        </authorList>
    </citation>
    <scope>NUCLEOTIDE SEQUENCE [LARGE SCALE GENOMIC DNA]</scope>
    <source>
        <strain evidence="2 3">DSM 18481</strain>
    </source>
</reference>
<dbReference type="RefSeq" id="WP_386760612.1">
    <property type="nucleotide sequence ID" value="NZ_JBHSNI010000002.1"/>
</dbReference>
<evidence type="ECO:0000259" key="1">
    <source>
        <dbReference type="Pfam" id="PF08241"/>
    </source>
</evidence>
<evidence type="ECO:0000313" key="3">
    <source>
        <dbReference type="Proteomes" id="UP001429984"/>
    </source>
</evidence>
<dbReference type="EMBL" id="JADLZT010000007">
    <property type="protein sequence ID" value="MBF6025034.1"/>
    <property type="molecule type" value="Genomic_DNA"/>
</dbReference>
<keyword evidence="3" id="KW-1185">Reference proteome</keyword>
<dbReference type="InterPro" id="IPR029063">
    <property type="entry name" value="SAM-dependent_MTases_sf"/>
</dbReference>